<feature type="domain" description="CBS" evidence="3">
    <location>
        <begin position="10"/>
        <end position="67"/>
    </location>
</feature>
<dbReference type="EMBL" id="JACIIX010000007">
    <property type="protein sequence ID" value="MBB6210766.1"/>
    <property type="molecule type" value="Genomic_DNA"/>
</dbReference>
<proteinExistence type="predicted"/>
<evidence type="ECO:0000256" key="1">
    <source>
        <dbReference type="ARBA" id="ARBA00023122"/>
    </source>
</evidence>
<dbReference type="RefSeq" id="WP_184263590.1">
    <property type="nucleotide sequence ID" value="NZ_JACIIX010000007.1"/>
</dbReference>
<dbReference type="InterPro" id="IPR051257">
    <property type="entry name" value="Diverse_CBS-Domain"/>
</dbReference>
<accession>A0A7X0DM84</accession>
<evidence type="ECO:0000313" key="4">
    <source>
        <dbReference type="EMBL" id="MBB6210766.1"/>
    </source>
</evidence>
<name>A0A7X0DM84_NOVIT</name>
<organism evidence="4 5">
    <name type="scientific">Novispirillum itersonii</name>
    <name type="common">Aquaspirillum itersonii</name>
    <dbReference type="NCBI Taxonomy" id="189"/>
    <lineage>
        <taxon>Bacteria</taxon>
        <taxon>Pseudomonadati</taxon>
        <taxon>Pseudomonadota</taxon>
        <taxon>Alphaproteobacteria</taxon>
        <taxon>Rhodospirillales</taxon>
        <taxon>Novispirillaceae</taxon>
        <taxon>Novispirillum</taxon>
    </lineage>
</organism>
<dbReference type="SMART" id="SM00116">
    <property type="entry name" value="CBS"/>
    <property type="match status" value="2"/>
</dbReference>
<dbReference type="AlphaFoldDB" id="A0A7X0DM84"/>
<evidence type="ECO:0000259" key="3">
    <source>
        <dbReference type="PROSITE" id="PS51371"/>
    </source>
</evidence>
<sequence>MPKIIPDVIQNQTLTLVPAGMPVSDAARLMRERNIAAVMVTDGPVLLGIMTERDITRRVVADGLNPVTTPVGQVMTANPDTLGPDDRPLDALKLMQERRFRHIPVVSAHGGILGMLSIRDLYSFVTAELENNLRSCELYVAGESYGVGP</sequence>
<reference evidence="4 5" key="1">
    <citation type="submission" date="2020-08" db="EMBL/GenBank/DDBJ databases">
        <title>Genomic Encyclopedia of Type Strains, Phase IV (KMG-IV): sequencing the most valuable type-strain genomes for metagenomic binning, comparative biology and taxonomic classification.</title>
        <authorList>
            <person name="Goeker M."/>
        </authorList>
    </citation>
    <scope>NUCLEOTIDE SEQUENCE [LARGE SCALE GENOMIC DNA]</scope>
    <source>
        <strain evidence="4 5">DSM 11590</strain>
    </source>
</reference>
<keyword evidence="5" id="KW-1185">Reference proteome</keyword>
<comment type="caution">
    <text evidence="4">The sequence shown here is derived from an EMBL/GenBank/DDBJ whole genome shotgun (WGS) entry which is preliminary data.</text>
</comment>
<dbReference type="InterPro" id="IPR000644">
    <property type="entry name" value="CBS_dom"/>
</dbReference>
<keyword evidence="1 2" id="KW-0129">CBS domain</keyword>
<dbReference type="SUPFAM" id="SSF54631">
    <property type="entry name" value="CBS-domain pair"/>
    <property type="match status" value="1"/>
</dbReference>
<dbReference type="PANTHER" id="PTHR43080">
    <property type="entry name" value="CBS DOMAIN-CONTAINING PROTEIN CBSX3, MITOCHONDRIAL"/>
    <property type="match status" value="1"/>
</dbReference>
<dbReference type="Pfam" id="PF00571">
    <property type="entry name" value="CBS"/>
    <property type="match status" value="2"/>
</dbReference>
<dbReference type="PANTHER" id="PTHR43080:SF2">
    <property type="entry name" value="CBS DOMAIN-CONTAINING PROTEIN"/>
    <property type="match status" value="1"/>
</dbReference>
<evidence type="ECO:0000256" key="2">
    <source>
        <dbReference type="PROSITE-ProRule" id="PRU00703"/>
    </source>
</evidence>
<dbReference type="PROSITE" id="PS51371">
    <property type="entry name" value="CBS"/>
    <property type="match status" value="2"/>
</dbReference>
<evidence type="ECO:0000313" key="5">
    <source>
        <dbReference type="Proteomes" id="UP000544872"/>
    </source>
</evidence>
<gene>
    <name evidence="4" type="ORF">FHS48_002191</name>
</gene>
<protein>
    <submittedName>
        <fullName evidence="4">CBS domain-containing protein</fullName>
    </submittedName>
</protein>
<feature type="domain" description="CBS" evidence="3">
    <location>
        <begin position="75"/>
        <end position="131"/>
    </location>
</feature>
<dbReference type="Gene3D" id="3.10.580.10">
    <property type="entry name" value="CBS-domain"/>
    <property type="match status" value="1"/>
</dbReference>
<dbReference type="Proteomes" id="UP000544872">
    <property type="component" value="Unassembled WGS sequence"/>
</dbReference>
<dbReference type="InterPro" id="IPR046342">
    <property type="entry name" value="CBS_dom_sf"/>
</dbReference>